<dbReference type="SUPFAM" id="SSF53822">
    <property type="entry name" value="Periplasmic binding protein-like I"/>
    <property type="match status" value="1"/>
</dbReference>
<dbReference type="SMART" id="SM00345">
    <property type="entry name" value="HTH_GNTR"/>
    <property type="match status" value="1"/>
</dbReference>
<keyword evidence="3" id="KW-0804">Transcription</keyword>
<proteinExistence type="predicted"/>
<dbReference type="RefSeq" id="WP_071611736.1">
    <property type="nucleotide sequence ID" value="NZ_CP015756.1"/>
</dbReference>
<organism evidence="5 6">
    <name type="scientific">Clostridium estertheticum subsp. estertheticum</name>
    <dbReference type="NCBI Taxonomy" id="1552"/>
    <lineage>
        <taxon>Bacteria</taxon>
        <taxon>Bacillati</taxon>
        <taxon>Bacillota</taxon>
        <taxon>Clostridia</taxon>
        <taxon>Eubacteriales</taxon>
        <taxon>Clostridiaceae</taxon>
        <taxon>Clostridium</taxon>
    </lineage>
</organism>
<evidence type="ECO:0000256" key="2">
    <source>
        <dbReference type="ARBA" id="ARBA00023125"/>
    </source>
</evidence>
<dbReference type="Pfam" id="PF00392">
    <property type="entry name" value="GntR"/>
    <property type="match status" value="1"/>
</dbReference>
<name>A0A1J0GDS7_9CLOT</name>
<accession>A0A1J0GDS7</accession>
<dbReference type="CDD" id="cd01541">
    <property type="entry name" value="PBP1_AraR"/>
    <property type="match status" value="1"/>
</dbReference>
<evidence type="ECO:0000256" key="1">
    <source>
        <dbReference type="ARBA" id="ARBA00023015"/>
    </source>
</evidence>
<protein>
    <submittedName>
        <fullName evidence="5">GntR family transcriptional regulator</fullName>
    </submittedName>
</protein>
<gene>
    <name evidence="5" type="ORF">A7L45_04880</name>
</gene>
<keyword evidence="1" id="KW-0805">Transcription regulation</keyword>
<dbReference type="SUPFAM" id="SSF46785">
    <property type="entry name" value="Winged helix' DNA-binding domain"/>
    <property type="match status" value="1"/>
</dbReference>
<dbReference type="InterPro" id="IPR046335">
    <property type="entry name" value="LacI/GalR-like_sensor"/>
</dbReference>
<reference evidence="6" key="1">
    <citation type="journal article" date="2016" name="Front. Microbiol.">
        <title>Complete Genome Sequence of Clostridium estertheticum DSM 8809, a Microbe Identified in Spoiled Vacuum Packed Beef.</title>
        <authorList>
            <person name="Yu Z."/>
            <person name="Gunn L."/>
            <person name="Brennan E."/>
            <person name="Reid R."/>
            <person name="Wall P.G."/>
            <person name="Gaora O.P."/>
            <person name="Hurley D."/>
            <person name="Bolton D."/>
            <person name="Fanning S."/>
        </authorList>
    </citation>
    <scope>NUCLEOTIDE SEQUENCE [LARGE SCALE GENOMIC DNA]</scope>
    <source>
        <strain evidence="6">DSM 8809</strain>
    </source>
</reference>
<dbReference type="PRINTS" id="PR00035">
    <property type="entry name" value="HTHGNTR"/>
</dbReference>
<dbReference type="InterPro" id="IPR036388">
    <property type="entry name" value="WH-like_DNA-bd_sf"/>
</dbReference>
<dbReference type="PROSITE" id="PS50949">
    <property type="entry name" value="HTH_GNTR"/>
    <property type="match status" value="1"/>
</dbReference>
<dbReference type="InterPro" id="IPR028082">
    <property type="entry name" value="Peripla_BP_I"/>
</dbReference>
<dbReference type="GO" id="GO:0003700">
    <property type="term" value="F:DNA-binding transcription factor activity"/>
    <property type="evidence" value="ECO:0007669"/>
    <property type="project" value="InterPro"/>
</dbReference>
<evidence type="ECO:0000313" key="5">
    <source>
        <dbReference type="EMBL" id="APC39443.1"/>
    </source>
</evidence>
<dbReference type="InterPro" id="IPR000524">
    <property type="entry name" value="Tscrpt_reg_HTH_GntR"/>
</dbReference>
<keyword evidence="2" id="KW-0238">DNA-binding</keyword>
<dbReference type="GO" id="GO:0000976">
    <property type="term" value="F:transcription cis-regulatory region binding"/>
    <property type="evidence" value="ECO:0007669"/>
    <property type="project" value="TreeGrafter"/>
</dbReference>
<dbReference type="Gene3D" id="1.10.10.10">
    <property type="entry name" value="Winged helix-like DNA-binding domain superfamily/Winged helix DNA-binding domain"/>
    <property type="match status" value="1"/>
</dbReference>
<dbReference type="CDD" id="cd07377">
    <property type="entry name" value="WHTH_GntR"/>
    <property type="match status" value="1"/>
</dbReference>
<dbReference type="PANTHER" id="PTHR30146">
    <property type="entry name" value="LACI-RELATED TRANSCRIPTIONAL REPRESSOR"/>
    <property type="match status" value="1"/>
</dbReference>
<dbReference type="OrthoDB" id="9813468at2"/>
<dbReference type="EMBL" id="CP015756">
    <property type="protein sequence ID" value="APC39443.1"/>
    <property type="molecule type" value="Genomic_DNA"/>
</dbReference>
<sequence>MKHKYEEVIDKIINWAITEKYKPNDKLPTESELMSLFNVSRHTVRRAISDLNAAQYVYRIQGSGIYLSDWKQNSIHLKKSKNIGVLTTHISNYIFPDIIRGIESTLYAQSYSLLLSSTSNNIMFENSNLKNLLAHEIDGLILEPTKSAYQIHNLEYLNNIIAKNIPIIMINASYYEIKVPSLRVNDFKGGKIATKHLLSLGHTNITGIFKVDDSQGIHRMNGFITECQNNEIASSPNQILTYLSEEVETVLPQRIESVLKSSNRPTGIFCYNDEIAYMVSSIANKLKIKIPEGLSIIGFDDSMLSRIMVPKLTSITHPKEQMGKDAANLIIKLVNNNNEFDDSDSILYEPSLVIRSSTRLL</sequence>
<dbReference type="AlphaFoldDB" id="A0A1J0GDS7"/>
<keyword evidence="6" id="KW-1185">Reference proteome</keyword>
<dbReference type="Pfam" id="PF13377">
    <property type="entry name" value="Peripla_BP_3"/>
    <property type="match status" value="1"/>
</dbReference>
<evidence type="ECO:0000256" key="3">
    <source>
        <dbReference type="ARBA" id="ARBA00023163"/>
    </source>
</evidence>
<dbReference type="Proteomes" id="UP000182569">
    <property type="component" value="Chromosome"/>
</dbReference>
<dbReference type="Gene3D" id="3.40.50.2300">
    <property type="match status" value="2"/>
</dbReference>
<feature type="domain" description="HTH gntR-type" evidence="4">
    <location>
        <begin position="2"/>
        <end position="70"/>
    </location>
</feature>
<dbReference type="PANTHER" id="PTHR30146:SF150">
    <property type="entry name" value="ARABINOSE METABOLISM TRANSCRIPTIONAL REPRESSOR"/>
    <property type="match status" value="1"/>
</dbReference>
<dbReference type="InterPro" id="IPR036390">
    <property type="entry name" value="WH_DNA-bd_sf"/>
</dbReference>
<evidence type="ECO:0000313" key="6">
    <source>
        <dbReference type="Proteomes" id="UP000182569"/>
    </source>
</evidence>
<evidence type="ECO:0000259" key="4">
    <source>
        <dbReference type="PROSITE" id="PS50949"/>
    </source>
</evidence>
<dbReference type="KEGG" id="ceu:A7L45_04880"/>
<dbReference type="STRING" id="1552.A7L45_04880"/>
<dbReference type="InterPro" id="IPR033532">
    <property type="entry name" value="AraR_ligand_bind_dom"/>
</dbReference>